<gene>
    <name evidence="11" type="ORF">PLOB_00024201</name>
</gene>
<dbReference type="Pfam" id="PF01762">
    <property type="entry name" value="Galactosyl_T"/>
    <property type="match status" value="1"/>
</dbReference>
<evidence type="ECO:0000256" key="8">
    <source>
        <dbReference type="ARBA" id="ARBA00023034"/>
    </source>
</evidence>
<sequence>MKLTKFLLVAGIIAASIFTSFVMLFFERSTGIAETSINQECKSWKTESLQHLSTLITNTTCSRDYFLLILVSSAPGNFDRRSLIRQTWGAANSHDQSRTFFLLGQIRNQKLSDLLETEAKGYGDIIRGDYYEHYWNQSFKIEMGFEWAARYCNFSFLLKADDDVYVNTKDLTLLLQNPSTPLKRLYMGKVQFRAKVRRYGKFNVSKEEYSGSTYPSYCSGAGYVLSNDIVQCLIPLFDMKKPFRIDDTYVGLVVSKLGISPVHHSRFIFPNDDYDICYFTPYTLVQHRVLGQCLLKLYQMHSKEFYSSNLVSFY</sequence>
<evidence type="ECO:0000256" key="3">
    <source>
        <dbReference type="ARBA" id="ARBA00022676"/>
    </source>
</evidence>
<protein>
    <recommendedName>
        <fullName evidence="10">Hexosyltransferase</fullName>
        <ecNumber evidence="10">2.4.1.-</ecNumber>
    </recommendedName>
</protein>
<evidence type="ECO:0000256" key="2">
    <source>
        <dbReference type="ARBA" id="ARBA00008661"/>
    </source>
</evidence>
<comment type="subcellular location">
    <subcellularLocation>
        <location evidence="1 10">Golgi apparatus membrane</location>
        <topology evidence="1 10">Single-pass type II membrane protein</topology>
    </subcellularLocation>
</comment>
<evidence type="ECO:0000256" key="6">
    <source>
        <dbReference type="ARBA" id="ARBA00022968"/>
    </source>
</evidence>
<dbReference type="InterPro" id="IPR002659">
    <property type="entry name" value="Glyco_trans_31"/>
</dbReference>
<comment type="caution">
    <text evidence="11">The sequence shown here is derived from an EMBL/GenBank/DDBJ whole genome shotgun (WGS) entry which is preliminary data.</text>
</comment>
<dbReference type="PANTHER" id="PTHR11214">
    <property type="entry name" value="BETA-1,3-N-ACETYLGLUCOSAMINYLTRANSFERASE"/>
    <property type="match status" value="1"/>
</dbReference>
<evidence type="ECO:0000256" key="9">
    <source>
        <dbReference type="ARBA" id="ARBA00023136"/>
    </source>
</evidence>
<keyword evidence="3 10" id="KW-0328">Glycosyltransferase</keyword>
<keyword evidence="7 10" id="KW-1133">Transmembrane helix</keyword>
<dbReference type="EMBL" id="CALNXK010000029">
    <property type="protein sequence ID" value="CAH3116019.1"/>
    <property type="molecule type" value="Genomic_DNA"/>
</dbReference>
<evidence type="ECO:0000256" key="4">
    <source>
        <dbReference type="ARBA" id="ARBA00022679"/>
    </source>
</evidence>
<dbReference type="Gene3D" id="3.90.550.50">
    <property type="match status" value="1"/>
</dbReference>
<name>A0ABN8NN82_9CNID</name>
<evidence type="ECO:0000313" key="12">
    <source>
        <dbReference type="Proteomes" id="UP001159405"/>
    </source>
</evidence>
<dbReference type="PANTHER" id="PTHR11214:SF3">
    <property type="entry name" value="BETA-1,3-GALACTOSYLTRANSFERASE 6"/>
    <property type="match status" value="1"/>
</dbReference>
<evidence type="ECO:0000256" key="1">
    <source>
        <dbReference type="ARBA" id="ARBA00004323"/>
    </source>
</evidence>
<accession>A0ABN8NN82</accession>
<keyword evidence="8 10" id="KW-0333">Golgi apparatus</keyword>
<keyword evidence="4" id="KW-0808">Transferase</keyword>
<keyword evidence="9 10" id="KW-0472">Membrane</keyword>
<keyword evidence="6 10" id="KW-0735">Signal-anchor</keyword>
<evidence type="ECO:0000256" key="7">
    <source>
        <dbReference type="ARBA" id="ARBA00022989"/>
    </source>
</evidence>
<dbReference type="EC" id="2.4.1.-" evidence="10"/>
<evidence type="ECO:0000313" key="11">
    <source>
        <dbReference type="EMBL" id="CAH3116019.1"/>
    </source>
</evidence>
<keyword evidence="12" id="KW-1185">Reference proteome</keyword>
<organism evidence="11 12">
    <name type="scientific">Porites lobata</name>
    <dbReference type="NCBI Taxonomy" id="104759"/>
    <lineage>
        <taxon>Eukaryota</taxon>
        <taxon>Metazoa</taxon>
        <taxon>Cnidaria</taxon>
        <taxon>Anthozoa</taxon>
        <taxon>Hexacorallia</taxon>
        <taxon>Scleractinia</taxon>
        <taxon>Fungiina</taxon>
        <taxon>Poritidae</taxon>
        <taxon>Porites</taxon>
    </lineage>
</organism>
<feature type="transmembrane region" description="Helical" evidence="10">
    <location>
        <begin position="6"/>
        <end position="26"/>
    </location>
</feature>
<reference evidence="11 12" key="1">
    <citation type="submission" date="2022-05" db="EMBL/GenBank/DDBJ databases">
        <authorList>
            <consortium name="Genoscope - CEA"/>
            <person name="William W."/>
        </authorList>
    </citation>
    <scope>NUCLEOTIDE SEQUENCE [LARGE SCALE GENOMIC DNA]</scope>
</reference>
<evidence type="ECO:0000256" key="10">
    <source>
        <dbReference type="RuleBase" id="RU363063"/>
    </source>
</evidence>
<comment type="similarity">
    <text evidence="2 10">Belongs to the glycosyltransferase 31 family.</text>
</comment>
<evidence type="ECO:0000256" key="5">
    <source>
        <dbReference type="ARBA" id="ARBA00022692"/>
    </source>
</evidence>
<dbReference type="Proteomes" id="UP001159405">
    <property type="component" value="Unassembled WGS sequence"/>
</dbReference>
<proteinExistence type="inferred from homology"/>
<keyword evidence="5 10" id="KW-0812">Transmembrane</keyword>